<protein>
    <submittedName>
        <fullName evidence="3">Uncharacterized protein</fullName>
    </submittedName>
</protein>
<proteinExistence type="predicted"/>
<dbReference type="InterPro" id="IPR036691">
    <property type="entry name" value="Endo/exonu/phosph_ase_sf"/>
</dbReference>
<comment type="caution">
    <text evidence="3">The sequence shown here is derived from an EMBL/GenBank/DDBJ whole genome shotgun (WGS) entry which is preliminary data.</text>
</comment>
<reference evidence="3 4" key="1">
    <citation type="submission" date="2022-05" db="EMBL/GenBank/DDBJ databases">
        <authorList>
            <consortium name="Genoscope - CEA"/>
            <person name="William W."/>
        </authorList>
    </citation>
    <scope>NUCLEOTIDE SEQUENCE [LARGE SCALE GENOMIC DNA]</scope>
</reference>
<feature type="non-terminal residue" evidence="3">
    <location>
        <position position="1"/>
    </location>
</feature>
<feature type="non-terminal residue" evidence="3">
    <location>
        <position position="456"/>
    </location>
</feature>
<gene>
    <name evidence="3" type="ORF">PLOB_00029585</name>
</gene>
<keyword evidence="4" id="KW-1185">Reference proteome</keyword>
<keyword evidence="1" id="KW-0175">Coiled coil</keyword>
<sequence length="456" mass="53022">ARLDEAQVEIQALKKQLREVDKTMNNTKDSLEFTQGEHDDLVERVANCENEQSTCWDELTHLNIYSRRWNLICYRVNESKDEDCFSLLCGAHRLGKPNRNRARPLIARFTCRADRDRVWKARYSLKNSRISMGEDLPKHIQEIRKNVLIPAMKKIKQETPSHKASVIGDKLVVNGKVYFHHDVPKKWLPVNSSVNNHEDYGNGTAEHQEPLQSQEESSDVMVQSQELLIIKEVQHLANLYNLTDIWRDRNPNDNRFTWRNKSLKIPGGGGPHTPTQFFCEYPPVKIQCRLDYFLISKELSGDTHACNIINAPETDHSAVTLHLKTEDLLQPKAPGFWKFNNSLLDDEDFTSAIRESLPDFKDKYADLDDLGLKWDLIKMEIRGFTIKYSKINAKNKRNEEAALQNKVNELMQKCEQNPSDKRILNELYATKLRLQTIMRQKTKGAILRSKARWHEF</sequence>
<evidence type="ECO:0000313" key="3">
    <source>
        <dbReference type="EMBL" id="CAH3183995.1"/>
    </source>
</evidence>
<dbReference type="SUPFAM" id="SSF56219">
    <property type="entry name" value="DNase I-like"/>
    <property type="match status" value="1"/>
</dbReference>
<name>A0ABN8RYD0_9CNID</name>
<dbReference type="Gene3D" id="3.60.10.10">
    <property type="entry name" value="Endonuclease/exonuclease/phosphatase"/>
    <property type="match status" value="1"/>
</dbReference>
<organism evidence="3 4">
    <name type="scientific">Porites lobata</name>
    <dbReference type="NCBI Taxonomy" id="104759"/>
    <lineage>
        <taxon>Eukaryota</taxon>
        <taxon>Metazoa</taxon>
        <taxon>Cnidaria</taxon>
        <taxon>Anthozoa</taxon>
        <taxon>Hexacorallia</taxon>
        <taxon>Scleractinia</taxon>
        <taxon>Fungiina</taxon>
        <taxon>Poritidae</taxon>
        <taxon>Porites</taxon>
    </lineage>
</organism>
<dbReference type="EMBL" id="CALNXK010000372">
    <property type="protein sequence ID" value="CAH3183995.1"/>
    <property type="molecule type" value="Genomic_DNA"/>
</dbReference>
<evidence type="ECO:0000256" key="2">
    <source>
        <dbReference type="SAM" id="MobiDB-lite"/>
    </source>
</evidence>
<dbReference type="Proteomes" id="UP001159405">
    <property type="component" value="Unassembled WGS sequence"/>
</dbReference>
<feature type="region of interest" description="Disordered" evidence="2">
    <location>
        <begin position="195"/>
        <end position="216"/>
    </location>
</feature>
<accession>A0ABN8RYD0</accession>
<feature type="coiled-coil region" evidence="1">
    <location>
        <begin position="3"/>
        <end position="51"/>
    </location>
</feature>
<evidence type="ECO:0000313" key="4">
    <source>
        <dbReference type="Proteomes" id="UP001159405"/>
    </source>
</evidence>
<evidence type="ECO:0000256" key="1">
    <source>
        <dbReference type="SAM" id="Coils"/>
    </source>
</evidence>